<evidence type="ECO:0000256" key="2">
    <source>
        <dbReference type="SAM" id="MobiDB-lite"/>
    </source>
</evidence>
<evidence type="ECO:0000313" key="5">
    <source>
        <dbReference type="Proteomes" id="UP001148299"/>
    </source>
</evidence>
<evidence type="ECO:0000259" key="3">
    <source>
        <dbReference type="Pfam" id="PF17111"/>
    </source>
</evidence>
<feature type="compositionally biased region" description="Acidic residues" evidence="2">
    <location>
        <begin position="284"/>
        <end position="299"/>
    </location>
</feature>
<evidence type="ECO:0000256" key="1">
    <source>
        <dbReference type="SAM" id="Coils"/>
    </source>
</evidence>
<feature type="coiled-coil region" evidence="1">
    <location>
        <begin position="32"/>
        <end position="59"/>
    </location>
</feature>
<feature type="domain" description="Azaphilone pigments biosynthesis cluster protein L N-terminal" evidence="3">
    <location>
        <begin position="2"/>
        <end position="204"/>
    </location>
</feature>
<dbReference type="EMBL" id="JAPZBR010000007">
    <property type="protein sequence ID" value="KAJ5346722.1"/>
    <property type="molecule type" value="Genomic_DNA"/>
</dbReference>
<dbReference type="Proteomes" id="UP001148299">
    <property type="component" value="Unassembled WGS sequence"/>
</dbReference>
<sequence>MAEVIGIASGLAGLVSLALQSSTTLFSTVQSLRNREKSIRDLRDALQDLDEVLNILRESISTAPFLNSGIIEKPLGRCCKACNDFNALIISCSEHSTDNKFSIRDWAKLRYMGEDVVGFQTMISGYKSTINIALAYANMNLTKTTKNVIDEYNELIEDTKCDLGIHLQSIEKRLASLSSGEESINVQMMEEERESTQQGLEICDQLSAYIEQMRSTSLEKMTRVTTISEVGSSPIGHNNIPWLILSQALTSAERELINSRLRLLQHRHERGGQPRLLHRRESLLQDDETGEQNDSQEEADSIKESLKFFDQISEETSKNRTNHFEDITTGDRSTQAVVSTLKDLISARRITSGSDSLQVLGQVSDDSLQLMLRERDNTKEQ</sequence>
<feature type="region of interest" description="Disordered" evidence="2">
    <location>
        <begin position="272"/>
        <end position="301"/>
    </location>
</feature>
<dbReference type="Pfam" id="PF17111">
    <property type="entry name" value="PigL_N"/>
    <property type="match status" value="1"/>
</dbReference>
<organism evidence="4 5">
    <name type="scientific">Penicillium brevicompactum</name>
    <dbReference type="NCBI Taxonomy" id="5074"/>
    <lineage>
        <taxon>Eukaryota</taxon>
        <taxon>Fungi</taxon>
        <taxon>Dikarya</taxon>
        <taxon>Ascomycota</taxon>
        <taxon>Pezizomycotina</taxon>
        <taxon>Eurotiomycetes</taxon>
        <taxon>Eurotiomycetidae</taxon>
        <taxon>Eurotiales</taxon>
        <taxon>Aspergillaceae</taxon>
        <taxon>Penicillium</taxon>
    </lineage>
</organism>
<gene>
    <name evidence="4" type="ORF">N7541_009204</name>
</gene>
<keyword evidence="1" id="KW-0175">Coiled coil</keyword>
<protein>
    <recommendedName>
        <fullName evidence="3">Azaphilone pigments biosynthesis cluster protein L N-terminal domain-containing protein</fullName>
    </recommendedName>
</protein>
<dbReference type="AlphaFoldDB" id="A0A9W9R1V9"/>
<accession>A0A9W9R1V9</accession>
<proteinExistence type="predicted"/>
<name>A0A9W9R1V9_PENBR</name>
<comment type="caution">
    <text evidence="4">The sequence shown here is derived from an EMBL/GenBank/DDBJ whole genome shotgun (WGS) entry which is preliminary data.</text>
</comment>
<reference evidence="4" key="2">
    <citation type="journal article" date="2023" name="IMA Fungus">
        <title>Comparative genomic study of the Penicillium genus elucidates a diverse pangenome and 15 lateral gene transfer events.</title>
        <authorList>
            <person name="Petersen C."/>
            <person name="Sorensen T."/>
            <person name="Nielsen M.R."/>
            <person name="Sondergaard T.E."/>
            <person name="Sorensen J.L."/>
            <person name="Fitzpatrick D.A."/>
            <person name="Frisvad J.C."/>
            <person name="Nielsen K.L."/>
        </authorList>
    </citation>
    <scope>NUCLEOTIDE SEQUENCE</scope>
    <source>
        <strain evidence="4">IBT 35675</strain>
    </source>
</reference>
<reference evidence="4" key="1">
    <citation type="submission" date="2022-12" db="EMBL/GenBank/DDBJ databases">
        <authorList>
            <person name="Petersen C."/>
        </authorList>
    </citation>
    <scope>NUCLEOTIDE SEQUENCE</scope>
    <source>
        <strain evidence="4">IBT 35675</strain>
    </source>
</reference>
<dbReference type="InterPro" id="IPR031348">
    <property type="entry name" value="PigL_N"/>
</dbReference>
<keyword evidence="5" id="KW-1185">Reference proteome</keyword>
<evidence type="ECO:0000313" key="4">
    <source>
        <dbReference type="EMBL" id="KAJ5346722.1"/>
    </source>
</evidence>